<reference evidence="14" key="2">
    <citation type="submission" date="2020-05" db="UniProtKB">
        <authorList>
            <consortium name="EnsemblMetazoa"/>
        </authorList>
    </citation>
    <scope>IDENTIFICATION</scope>
    <source>
        <strain evidence="14">IAEA</strain>
    </source>
</reference>
<dbReference type="GO" id="GO:0031410">
    <property type="term" value="C:cytoplasmic vesicle"/>
    <property type="evidence" value="ECO:0007669"/>
    <property type="project" value="UniProtKB-SubCell"/>
</dbReference>
<evidence type="ECO:0000256" key="3">
    <source>
        <dbReference type="ARBA" id="ARBA00004585"/>
    </source>
</evidence>
<keyword evidence="9" id="KW-0576">Peroxisome</keyword>
<dbReference type="EnsemblMetazoa" id="GBRI042346-RA">
    <property type="protein sequence ID" value="GBRI042346-PA"/>
    <property type="gene ID" value="GBRI042346"/>
</dbReference>
<feature type="transmembrane region" description="Helical" evidence="13">
    <location>
        <begin position="6"/>
        <end position="26"/>
    </location>
</feature>
<evidence type="ECO:0000313" key="15">
    <source>
        <dbReference type="Proteomes" id="UP000091820"/>
    </source>
</evidence>
<dbReference type="PANTHER" id="PTHR13163">
    <property type="entry name" value="SPINAL CORD EXPRESSION PROTEIN 4"/>
    <property type="match status" value="1"/>
</dbReference>
<keyword evidence="6" id="KW-0256">Endoplasmic reticulum</keyword>
<evidence type="ECO:0000256" key="10">
    <source>
        <dbReference type="ARBA" id="ARBA00023186"/>
    </source>
</evidence>
<dbReference type="STRING" id="37001.A0A1A9X2W2"/>
<evidence type="ECO:0000256" key="12">
    <source>
        <dbReference type="ARBA" id="ARBA00024424"/>
    </source>
</evidence>
<evidence type="ECO:0000256" key="7">
    <source>
        <dbReference type="ARBA" id="ARBA00022989"/>
    </source>
</evidence>
<protein>
    <recommendedName>
        <fullName evidence="12">Novel acetylcholine receptor chaperone</fullName>
    </recommendedName>
</protein>
<dbReference type="Proteomes" id="UP000091820">
    <property type="component" value="Unassembled WGS sequence"/>
</dbReference>
<dbReference type="GO" id="GO:0005789">
    <property type="term" value="C:endoplasmic reticulum membrane"/>
    <property type="evidence" value="ECO:0007669"/>
    <property type="project" value="UniProtKB-SubCell"/>
</dbReference>
<evidence type="ECO:0000256" key="9">
    <source>
        <dbReference type="ARBA" id="ARBA00023140"/>
    </source>
</evidence>
<evidence type="ECO:0000313" key="14">
    <source>
        <dbReference type="EnsemblMetazoa" id="GBRI042346-PA"/>
    </source>
</evidence>
<proteinExistence type="inferred from homology"/>
<keyword evidence="11" id="KW-0968">Cytoplasmic vesicle</keyword>
<keyword evidence="8 13" id="KW-0472">Membrane</keyword>
<keyword evidence="10" id="KW-0143">Chaperone</keyword>
<evidence type="ECO:0000256" key="11">
    <source>
        <dbReference type="ARBA" id="ARBA00023329"/>
    </source>
</evidence>
<organism evidence="14 15">
    <name type="scientific">Glossina brevipalpis</name>
    <dbReference type="NCBI Taxonomy" id="37001"/>
    <lineage>
        <taxon>Eukaryota</taxon>
        <taxon>Metazoa</taxon>
        <taxon>Ecdysozoa</taxon>
        <taxon>Arthropoda</taxon>
        <taxon>Hexapoda</taxon>
        <taxon>Insecta</taxon>
        <taxon>Pterygota</taxon>
        <taxon>Neoptera</taxon>
        <taxon>Endopterygota</taxon>
        <taxon>Diptera</taxon>
        <taxon>Brachycera</taxon>
        <taxon>Muscomorpha</taxon>
        <taxon>Hippoboscoidea</taxon>
        <taxon>Glossinidae</taxon>
        <taxon>Glossina</taxon>
    </lineage>
</organism>
<feature type="transmembrane region" description="Helical" evidence="13">
    <location>
        <begin position="69"/>
        <end position="86"/>
    </location>
</feature>
<feature type="transmembrane region" description="Helical" evidence="13">
    <location>
        <begin position="98"/>
        <end position="116"/>
    </location>
</feature>
<evidence type="ECO:0000256" key="5">
    <source>
        <dbReference type="ARBA" id="ARBA00022692"/>
    </source>
</evidence>
<dbReference type="PANTHER" id="PTHR13163:SF0">
    <property type="entry name" value="NOVEL ACETYLCHOLINE RECEPTOR CHAPERONE"/>
    <property type="match status" value="1"/>
</dbReference>
<evidence type="ECO:0000256" key="13">
    <source>
        <dbReference type="SAM" id="Phobius"/>
    </source>
</evidence>
<evidence type="ECO:0000256" key="6">
    <source>
        <dbReference type="ARBA" id="ARBA00022824"/>
    </source>
</evidence>
<dbReference type="InterPro" id="IPR032808">
    <property type="entry name" value="DoxX"/>
</dbReference>
<evidence type="ECO:0000256" key="8">
    <source>
        <dbReference type="ARBA" id="ARBA00023136"/>
    </source>
</evidence>
<evidence type="ECO:0000256" key="4">
    <source>
        <dbReference type="ARBA" id="ARBA00006679"/>
    </source>
</evidence>
<feature type="transmembrane region" description="Helical" evidence="13">
    <location>
        <begin position="128"/>
        <end position="145"/>
    </location>
</feature>
<comment type="subcellular location">
    <subcellularLocation>
        <location evidence="2">Cytoplasmic vesicle</location>
    </subcellularLocation>
    <subcellularLocation>
        <location evidence="1">Endoplasmic reticulum membrane</location>
        <topology evidence="1">Multi-pass membrane protein</topology>
    </subcellularLocation>
    <subcellularLocation>
        <location evidence="3">Peroxisome membrane</location>
        <topology evidence="3">Multi-pass membrane protein</topology>
    </subcellularLocation>
</comment>
<keyword evidence="15" id="KW-1185">Reference proteome</keyword>
<dbReference type="GO" id="GO:0051131">
    <property type="term" value="P:chaperone-mediated protein complex assembly"/>
    <property type="evidence" value="ECO:0007669"/>
    <property type="project" value="TreeGrafter"/>
</dbReference>
<reference evidence="15" key="1">
    <citation type="submission" date="2014-03" db="EMBL/GenBank/DDBJ databases">
        <authorList>
            <person name="Aksoy S."/>
            <person name="Warren W."/>
            <person name="Wilson R.K."/>
        </authorList>
    </citation>
    <scope>NUCLEOTIDE SEQUENCE [LARGE SCALE GENOMIC DNA]</scope>
    <source>
        <strain evidence="15">IAEA</strain>
    </source>
</reference>
<dbReference type="GO" id="GO:2000010">
    <property type="term" value="P:positive regulation of protein localization to cell surface"/>
    <property type="evidence" value="ECO:0007669"/>
    <property type="project" value="TreeGrafter"/>
</dbReference>
<evidence type="ECO:0000256" key="2">
    <source>
        <dbReference type="ARBA" id="ARBA00004541"/>
    </source>
</evidence>
<name>A0A1A9X2W2_9MUSC</name>
<dbReference type="Pfam" id="PF13564">
    <property type="entry name" value="DoxX_2"/>
    <property type="match status" value="1"/>
</dbReference>
<dbReference type="VEuPathDB" id="VectorBase:GBRI042346"/>
<sequence length="167" mass="18910">MPASNTIVLKSLSILLGLFFVFVGTLKLTPHISKDLYKDLRTEYVKYAKVFPLTALFGIKIPSKWYRRTVGLLEILCGLAMALIPYQINMNYIDKVKNAANITLLLLMLLGIYQHWMVSDPFERSGPALVFTFMLGGRLVVWYQTSRKDSELSASTTQLQTNGVKQD</sequence>
<keyword evidence="7 13" id="KW-1133">Transmembrane helix</keyword>
<accession>A0A1A9X2W2</accession>
<dbReference type="AlphaFoldDB" id="A0A1A9X2W2"/>
<dbReference type="InterPro" id="IPR040399">
    <property type="entry name" value="TMEM35A/B"/>
</dbReference>
<comment type="similarity">
    <text evidence="4">Belongs to the DoxX family.</text>
</comment>
<keyword evidence="5 13" id="KW-0812">Transmembrane</keyword>
<evidence type="ECO:0000256" key="1">
    <source>
        <dbReference type="ARBA" id="ARBA00004477"/>
    </source>
</evidence>
<dbReference type="GO" id="GO:0005778">
    <property type="term" value="C:peroxisomal membrane"/>
    <property type="evidence" value="ECO:0007669"/>
    <property type="project" value="UniProtKB-SubCell"/>
</dbReference>